<gene>
    <name evidence="5" type="ORF">ACFOUR_10130</name>
</gene>
<dbReference type="GeneID" id="73903778"/>
<dbReference type="GO" id="GO:0008270">
    <property type="term" value="F:zinc ion binding"/>
    <property type="evidence" value="ECO:0007669"/>
    <property type="project" value="UniProtKB-KW"/>
</dbReference>
<reference evidence="5 6" key="1">
    <citation type="journal article" date="2019" name="Int. J. Syst. Evol. Microbiol.">
        <title>The Global Catalogue of Microorganisms (GCM) 10K type strain sequencing project: providing services to taxonomists for standard genome sequencing and annotation.</title>
        <authorList>
            <consortium name="The Broad Institute Genomics Platform"/>
            <consortium name="The Broad Institute Genome Sequencing Center for Infectious Disease"/>
            <person name="Wu L."/>
            <person name="Ma J."/>
        </authorList>
    </citation>
    <scope>NUCLEOTIDE SEQUENCE [LARGE SCALE GENOMIC DNA]</scope>
    <source>
        <strain evidence="5 6">IBRC-M 10256</strain>
    </source>
</reference>
<dbReference type="InterPro" id="IPR052604">
    <property type="entry name" value="Mito_Tim_assembly_helper"/>
</dbReference>
<evidence type="ECO:0000256" key="1">
    <source>
        <dbReference type="ARBA" id="ARBA00022723"/>
    </source>
</evidence>
<name>A0ABD5NPH2_9EURY</name>
<evidence type="ECO:0000256" key="2">
    <source>
        <dbReference type="ARBA" id="ARBA00022771"/>
    </source>
</evidence>
<dbReference type="PANTHER" id="PTHR28082">
    <property type="entry name" value="ZINC FINGER PROTEIN"/>
    <property type="match status" value="1"/>
</dbReference>
<keyword evidence="3" id="KW-0862">Zinc</keyword>
<evidence type="ECO:0000313" key="6">
    <source>
        <dbReference type="Proteomes" id="UP001595846"/>
    </source>
</evidence>
<feature type="domain" description="CHY-type" evidence="4">
    <location>
        <begin position="13"/>
        <end position="94"/>
    </location>
</feature>
<accession>A0ABD5NPH2</accession>
<evidence type="ECO:0000256" key="3">
    <source>
        <dbReference type="ARBA" id="ARBA00022833"/>
    </source>
</evidence>
<dbReference type="PANTHER" id="PTHR28082:SF1">
    <property type="entry name" value="HELPER OF TIM PROTEIN 13"/>
    <property type="match status" value="1"/>
</dbReference>
<keyword evidence="2" id="KW-0863">Zinc-finger</keyword>
<comment type="caution">
    <text evidence="5">The sequence shown here is derived from an EMBL/GenBank/DDBJ whole genome shotgun (WGS) entry which is preliminary data.</text>
</comment>
<dbReference type="RefSeq" id="WP_256531062.1">
    <property type="nucleotide sequence ID" value="NZ_CP101824.1"/>
</dbReference>
<sequence>MTIVHGTPVSGLAVDDETRCAHYRTSRDVVALRFGCCESYYACHACHDAVADHDARVWPRSRFDEPAVLCGSCGETMTPETYFDAGHACPACDSPFNPGCLAHRDRYFESR</sequence>
<dbReference type="InterPro" id="IPR037274">
    <property type="entry name" value="Znf_CHY_sf"/>
</dbReference>
<protein>
    <submittedName>
        <fullName evidence="5">CHY zinc finger protein</fullName>
    </submittedName>
</protein>
<evidence type="ECO:0000259" key="4">
    <source>
        <dbReference type="PROSITE" id="PS51266"/>
    </source>
</evidence>
<keyword evidence="1" id="KW-0479">Metal-binding</keyword>
<dbReference type="PROSITE" id="PS51266">
    <property type="entry name" value="ZF_CHY"/>
    <property type="match status" value="1"/>
</dbReference>
<organism evidence="5 6">
    <name type="scientific">Halovivax cerinus</name>
    <dbReference type="NCBI Taxonomy" id="1487865"/>
    <lineage>
        <taxon>Archaea</taxon>
        <taxon>Methanobacteriati</taxon>
        <taxon>Methanobacteriota</taxon>
        <taxon>Stenosarchaea group</taxon>
        <taxon>Halobacteria</taxon>
        <taxon>Halobacteriales</taxon>
        <taxon>Natrialbaceae</taxon>
        <taxon>Halovivax</taxon>
    </lineage>
</organism>
<evidence type="ECO:0000313" key="5">
    <source>
        <dbReference type="EMBL" id="MFC3958722.1"/>
    </source>
</evidence>
<dbReference type="PIRSF" id="PIRSF017292">
    <property type="entry name" value="UCP017292_Znf_CHY"/>
    <property type="match status" value="1"/>
</dbReference>
<dbReference type="AlphaFoldDB" id="A0ABD5NPH2"/>
<dbReference type="InterPro" id="IPR008913">
    <property type="entry name" value="Znf_CHY"/>
</dbReference>
<dbReference type="EMBL" id="JBHSAQ010000006">
    <property type="protein sequence ID" value="MFC3958722.1"/>
    <property type="molecule type" value="Genomic_DNA"/>
</dbReference>
<dbReference type="Proteomes" id="UP001595846">
    <property type="component" value="Unassembled WGS sequence"/>
</dbReference>
<dbReference type="Pfam" id="PF05495">
    <property type="entry name" value="zf-CHY"/>
    <property type="match status" value="1"/>
</dbReference>
<keyword evidence="6" id="KW-1185">Reference proteome</keyword>
<dbReference type="InterPro" id="IPR016694">
    <property type="entry name" value="UCP017292"/>
</dbReference>
<proteinExistence type="predicted"/>
<dbReference type="SUPFAM" id="SSF161219">
    <property type="entry name" value="CHY zinc finger-like"/>
    <property type="match status" value="1"/>
</dbReference>